<evidence type="ECO:0000313" key="3">
    <source>
        <dbReference type="Proteomes" id="UP000603904"/>
    </source>
</evidence>
<dbReference type="CDD" id="cd07247">
    <property type="entry name" value="SgaA_N_like"/>
    <property type="match status" value="2"/>
</dbReference>
<dbReference type="InterPro" id="IPR004360">
    <property type="entry name" value="Glyas_Fos-R_dOase_dom"/>
</dbReference>
<dbReference type="InterPro" id="IPR037523">
    <property type="entry name" value="VOC_core"/>
</dbReference>
<dbReference type="Pfam" id="PF18029">
    <property type="entry name" value="Glyoxalase_6"/>
    <property type="match status" value="1"/>
</dbReference>
<gene>
    <name evidence="2" type="primary">cfp32</name>
    <name evidence="2" type="ORF">Mco01_18620</name>
</gene>
<dbReference type="Gene3D" id="3.10.180.10">
    <property type="entry name" value="2,3-Dihydroxybiphenyl 1,2-Dioxygenase, domain 1"/>
    <property type="match status" value="2"/>
</dbReference>
<dbReference type="Proteomes" id="UP000603904">
    <property type="component" value="Unassembled WGS sequence"/>
</dbReference>
<dbReference type="PANTHER" id="PTHR33993">
    <property type="entry name" value="GLYOXALASE-RELATED"/>
    <property type="match status" value="1"/>
</dbReference>
<dbReference type="InterPro" id="IPR041581">
    <property type="entry name" value="Glyoxalase_6"/>
</dbReference>
<feature type="domain" description="VOC" evidence="1">
    <location>
        <begin position="11"/>
        <end position="124"/>
    </location>
</feature>
<dbReference type="PANTHER" id="PTHR33993:SF14">
    <property type="entry name" value="GB|AAF24581.1"/>
    <property type="match status" value="1"/>
</dbReference>
<accession>A0ABQ4FVM6</accession>
<protein>
    <submittedName>
        <fullName evidence="2">Glyoxylase CFP32</fullName>
    </submittedName>
</protein>
<proteinExistence type="predicted"/>
<dbReference type="InterPro" id="IPR029068">
    <property type="entry name" value="Glyas_Bleomycin-R_OHBP_Dase"/>
</dbReference>
<keyword evidence="3" id="KW-1185">Reference proteome</keyword>
<evidence type="ECO:0000313" key="2">
    <source>
        <dbReference type="EMBL" id="GIH38862.1"/>
    </source>
</evidence>
<name>A0ABQ4FVM6_9ACTN</name>
<dbReference type="Pfam" id="PF00903">
    <property type="entry name" value="Glyoxalase"/>
    <property type="match status" value="1"/>
</dbReference>
<sequence length="255" mass="26532">MPDRTSYHPGTPNWVDLRTPDPEQARSFYGPLFGWTFDDRPGPDGGLYSLCRMNGGIVAAIGSAPPDSAPRWTTYLAVDDVDAAVTEVEAAGGRLLTPPYGVGAMGRAALVADPGGVAFGLWEAGEHVGATVVNEPGAFVWSELMTEGREAAPPFYERVAGLTTTTVDLGGAPFTGFVAGGTMVGGVIAPPREGVEQRWIVYFSAADVEDLARRAEGLGGTVVHGPIDSPVGPLAALRDPQGAPFSVWAVRLPAG</sequence>
<evidence type="ECO:0000259" key="1">
    <source>
        <dbReference type="PROSITE" id="PS51819"/>
    </source>
</evidence>
<dbReference type="RefSeq" id="WP_204056452.1">
    <property type="nucleotide sequence ID" value="NZ_BAAAGP010000002.1"/>
</dbReference>
<dbReference type="PROSITE" id="PS51819">
    <property type="entry name" value="VOC"/>
    <property type="match status" value="2"/>
</dbReference>
<dbReference type="InterPro" id="IPR052164">
    <property type="entry name" value="Anthracycline_SecMetBiosynth"/>
</dbReference>
<comment type="caution">
    <text evidence="2">The sequence shown here is derived from an EMBL/GenBank/DDBJ whole genome shotgun (WGS) entry which is preliminary data.</text>
</comment>
<organism evidence="2 3">
    <name type="scientific">Microbispora corallina</name>
    <dbReference type="NCBI Taxonomy" id="83302"/>
    <lineage>
        <taxon>Bacteria</taxon>
        <taxon>Bacillati</taxon>
        <taxon>Actinomycetota</taxon>
        <taxon>Actinomycetes</taxon>
        <taxon>Streptosporangiales</taxon>
        <taxon>Streptosporangiaceae</taxon>
        <taxon>Microbispora</taxon>
    </lineage>
</organism>
<feature type="domain" description="VOC" evidence="1">
    <location>
        <begin position="138"/>
        <end position="250"/>
    </location>
</feature>
<dbReference type="SUPFAM" id="SSF54593">
    <property type="entry name" value="Glyoxalase/Bleomycin resistance protein/Dihydroxybiphenyl dioxygenase"/>
    <property type="match status" value="2"/>
</dbReference>
<reference evidence="2 3" key="1">
    <citation type="submission" date="2021-01" db="EMBL/GenBank/DDBJ databases">
        <title>Whole genome shotgun sequence of Microbispora corallina NBRC 16416.</title>
        <authorList>
            <person name="Komaki H."/>
            <person name="Tamura T."/>
        </authorList>
    </citation>
    <scope>NUCLEOTIDE SEQUENCE [LARGE SCALE GENOMIC DNA]</scope>
    <source>
        <strain evidence="2 3">NBRC 16416</strain>
    </source>
</reference>
<dbReference type="EMBL" id="BOOC01000005">
    <property type="protein sequence ID" value="GIH38862.1"/>
    <property type="molecule type" value="Genomic_DNA"/>
</dbReference>